<dbReference type="EMBL" id="VYZN01000042">
    <property type="protein sequence ID" value="KAE9530742.1"/>
    <property type="molecule type" value="Genomic_DNA"/>
</dbReference>
<name>A0A6G0TD69_APHGL</name>
<feature type="non-terminal residue" evidence="1">
    <location>
        <position position="1"/>
    </location>
</feature>
<dbReference type="AlphaFoldDB" id="A0A6G0TD69"/>
<evidence type="ECO:0000313" key="1">
    <source>
        <dbReference type="EMBL" id="KAE9530742.1"/>
    </source>
</evidence>
<protein>
    <submittedName>
        <fullName evidence="1">Uncharacterized protein</fullName>
    </submittedName>
</protein>
<gene>
    <name evidence="1" type="ORF">AGLY_011204</name>
</gene>
<sequence length="200" mass="21760">VRIIFIKEATCSSWPSLTTATRCFFKSNLAVANVLGLSTYVYIESFCGSALIPCSLLSCPTVFIPRQEFFSFKETVLIRAPSNLVTSRVELNISLINAVRLGASQFQLFSNLSRLVCINNCSTKNPVPCLVIGPQKWAIHITCSDGSKLLTNSHGIASNSTRTYIPALYPSSCTRISSSIPSNWLLLSCACLEASSFNSS</sequence>
<reference evidence="1 2" key="1">
    <citation type="submission" date="2019-08" db="EMBL/GenBank/DDBJ databases">
        <title>The genome of the soybean aphid Biotype 1, its phylome, world population structure and adaptation to the North American continent.</title>
        <authorList>
            <person name="Giordano R."/>
            <person name="Donthu R.K."/>
            <person name="Hernandez A.G."/>
            <person name="Wright C.L."/>
            <person name="Zimin A.V."/>
        </authorList>
    </citation>
    <scope>NUCLEOTIDE SEQUENCE [LARGE SCALE GENOMIC DNA]</scope>
    <source>
        <tissue evidence="1">Whole aphids</tissue>
    </source>
</reference>
<comment type="caution">
    <text evidence="1">The sequence shown here is derived from an EMBL/GenBank/DDBJ whole genome shotgun (WGS) entry which is preliminary data.</text>
</comment>
<organism evidence="1 2">
    <name type="scientific">Aphis glycines</name>
    <name type="common">Soybean aphid</name>
    <dbReference type="NCBI Taxonomy" id="307491"/>
    <lineage>
        <taxon>Eukaryota</taxon>
        <taxon>Metazoa</taxon>
        <taxon>Ecdysozoa</taxon>
        <taxon>Arthropoda</taxon>
        <taxon>Hexapoda</taxon>
        <taxon>Insecta</taxon>
        <taxon>Pterygota</taxon>
        <taxon>Neoptera</taxon>
        <taxon>Paraneoptera</taxon>
        <taxon>Hemiptera</taxon>
        <taxon>Sternorrhyncha</taxon>
        <taxon>Aphidomorpha</taxon>
        <taxon>Aphidoidea</taxon>
        <taxon>Aphididae</taxon>
        <taxon>Aphidini</taxon>
        <taxon>Aphis</taxon>
        <taxon>Aphis</taxon>
    </lineage>
</organism>
<accession>A0A6G0TD69</accession>
<proteinExistence type="predicted"/>
<keyword evidence="2" id="KW-1185">Reference proteome</keyword>
<dbReference type="Proteomes" id="UP000475862">
    <property type="component" value="Unassembled WGS sequence"/>
</dbReference>
<evidence type="ECO:0000313" key="2">
    <source>
        <dbReference type="Proteomes" id="UP000475862"/>
    </source>
</evidence>